<evidence type="ECO:0000256" key="1">
    <source>
        <dbReference type="ARBA" id="ARBA00001633"/>
    </source>
</evidence>
<dbReference type="PROSITE" id="PS00614">
    <property type="entry name" value="IGPS"/>
    <property type="match status" value="1"/>
</dbReference>
<comment type="caution">
    <text evidence="11">The sequence shown here is derived from an EMBL/GenBank/DDBJ whole genome shotgun (WGS) entry which is preliminary data.</text>
</comment>
<sequence>MEIRRRPPNPTVRVENLEYAVPHREAQAKNILEEIVWHKDIEIKNFKKKVSLEDLIKKIENLPTPKDFYKNILESKIKPGVIAEIKKASPSKGVIRKDFNPEKIAICYERLGASCISVLTDKRFFQGSYEILETVRRSTNLPLLCKDFIISAYQIYKARVSGADAILLIAAILSDDDLIYLKKIADNLKMSVLVEVHNSHELERILNLKSFNLIGINNRDLKTFKTDLKTSIELMHTYRDIFLKQNIIPISESGINCAEDLESLRSIGIKGVLIGETFMRETDIEKSFKKLFNSI</sequence>
<protein>
    <recommendedName>
        <fullName evidence="9">Indole-3-glycerol phosphate synthase</fullName>
        <shortName evidence="9">IGPS</shortName>
        <ecNumber evidence="9">4.1.1.48</ecNumber>
    </recommendedName>
</protein>
<evidence type="ECO:0000256" key="3">
    <source>
        <dbReference type="ARBA" id="ARBA00008737"/>
    </source>
</evidence>
<dbReference type="GO" id="GO:0004640">
    <property type="term" value="F:phosphoribosylanthranilate isomerase activity"/>
    <property type="evidence" value="ECO:0007669"/>
    <property type="project" value="TreeGrafter"/>
</dbReference>
<feature type="domain" description="Indole-3-glycerol phosphate synthase" evidence="10">
    <location>
        <begin position="32"/>
        <end position="291"/>
    </location>
</feature>
<dbReference type="PANTHER" id="PTHR22854:SF2">
    <property type="entry name" value="INDOLE-3-GLYCEROL-PHOSPHATE SYNTHASE"/>
    <property type="match status" value="1"/>
</dbReference>
<dbReference type="InterPro" id="IPR001468">
    <property type="entry name" value="Indole-3-GlycerolPSynthase_CS"/>
</dbReference>
<reference evidence="11" key="1">
    <citation type="journal article" date="2021" name="Front. Mar. Sci.">
        <title>Genomes of Diverse Isolates of Prochlorococcus High-Light-Adapted Clade II in the Western Pacific Ocean.</title>
        <authorList>
            <person name="Yan W."/>
            <person name="Feng X."/>
            <person name="Zhang W."/>
            <person name="Nawaz M.Z."/>
            <person name="Luo T."/>
            <person name="Zhang R."/>
            <person name="Jiao N."/>
        </authorList>
    </citation>
    <scope>NUCLEOTIDE SEQUENCE</scope>
    <source>
        <strain evidence="11">CUG1433</strain>
    </source>
</reference>
<dbReference type="NCBIfam" id="NF001372">
    <property type="entry name" value="PRK00278.1-4"/>
    <property type="match status" value="1"/>
</dbReference>
<dbReference type="PANTHER" id="PTHR22854">
    <property type="entry name" value="TRYPTOPHAN BIOSYNTHESIS PROTEIN"/>
    <property type="match status" value="1"/>
</dbReference>
<keyword evidence="5 9" id="KW-0210">Decarboxylase</keyword>
<evidence type="ECO:0000256" key="4">
    <source>
        <dbReference type="ARBA" id="ARBA00022605"/>
    </source>
</evidence>
<comment type="catalytic activity">
    <reaction evidence="1 9">
        <text>1-(2-carboxyphenylamino)-1-deoxy-D-ribulose 5-phosphate + H(+) = (1S,2R)-1-C-(indol-3-yl)glycerol 3-phosphate + CO2 + H2O</text>
        <dbReference type="Rhea" id="RHEA:23476"/>
        <dbReference type="ChEBI" id="CHEBI:15377"/>
        <dbReference type="ChEBI" id="CHEBI:15378"/>
        <dbReference type="ChEBI" id="CHEBI:16526"/>
        <dbReference type="ChEBI" id="CHEBI:58613"/>
        <dbReference type="ChEBI" id="CHEBI:58866"/>
        <dbReference type="EC" id="4.1.1.48"/>
    </reaction>
</comment>
<dbReference type="EMBL" id="JAEPLN010000001">
    <property type="protein sequence ID" value="MBO6971760.1"/>
    <property type="molecule type" value="Genomic_DNA"/>
</dbReference>
<evidence type="ECO:0000259" key="10">
    <source>
        <dbReference type="Pfam" id="PF00218"/>
    </source>
</evidence>
<dbReference type="GO" id="GO:0000162">
    <property type="term" value="P:L-tryptophan biosynthetic process"/>
    <property type="evidence" value="ECO:0007669"/>
    <property type="project" value="UniProtKB-UniRule"/>
</dbReference>
<name>A0A9D9G135_PROMR</name>
<dbReference type="SUPFAM" id="SSF51366">
    <property type="entry name" value="Ribulose-phoshate binding barrel"/>
    <property type="match status" value="1"/>
</dbReference>
<organism evidence="11 12">
    <name type="scientific">Prochlorococcus marinus CUG1433</name>
    <dbReference type="NCBI Taxonomy" id="2774506"/>
    <lineage>
        <taxon>Bacteria</taxon>
        <taxon>Bacillati</taxon>
        <taxon>Cyanobacteriota</taxon>
        <taxon>Cyanophyceae</taxon>
        <taxon>Synechococcales</taxon>
        <taxon>Prochlorococcaceae</taxon>
        <taxon>Prochlorococcus</taxon>
    </lineage>
</organism>
<dbReference type="AlphaFoldDB" id="A0A9D9G135"/>
<dbReference type="FunFam" id="3.20.20.70:FF:000024">
    <property type="entry name" value="Indole-3-glycerol phosphate synthase"/>
    <property type="match status" value="1"/>
</dbReference>
<dbReference type="CDD" id="cd00331">
    <property type="entry name" value="IGPS"/>
    <property type="match status" value="1"/>
</dbReference>
<dbReference type="GO" id="GO:0004425">
    <property type="term" value="F:indole-3-glycerol-phosphate synthase activity"/>
    <property type="evidence" value="ECO:0007669"/>
    <property type="project" value="UniProtKB-UniRule"/>
</dbReference>
<evidence type="ECO:0000256" key="8">
    <source>
        <dbReference type="ARBA" id="ARBA00023239"/>
    </source>
</evidence>
<dbReference type="Pfam" id="PF00218">
    <property type="entry name" value="IGPS"/>
    <property type="match status" value="1"/>
</dbReference>
<evidence type="ECO:0000256" key="7">
    <source>
        <dbReference type="ARBA" id="ARBA00023141"/>
    </source>
</evidence>
<accession>A0A9D9G135</accession>
<evidence type="ECO:0000256" key="6">
    <source>
        <dbReference type="ARBA" id="ARBA00022822"/>
    </source>
</evidence>
<keyword evidence="6 9" id="KW-0822">Tryptophan biosynthesis</keyword>
<dbReference type="Gene3D" id="3.20.20.70">
    <property type="entry name" value="Aldolase class I"/>
    <property type="match status" value="1"/>
</dbReference>
<evidence type="ECO:0000256" key="5">
    <source>
        <dbReference type="ARBA" id="ARBA00022793"/>
    </source>
</evidence>
<dbReference type="NCBIfam" id="NF001377">
    <property type="entry name" value="PRK00278.2-4"/>
    <property type="match status" value="1"/>
</dbReference>
<evidence type="ECO:0000313" key="11">
    <source>
        <dbReference type="EMBL" id="MBO6971760.1"/>
    </source>
</evidence>
<dbReference type="HAMAP" id="MF_00134_B">
    <property type="entry name" value="IGPS_B"/>
    <property type="match status" value="1"/>
</dbReference>
<dbReference type="InterPro" id="IPR013798">
    <property type="entry name" value="Indole-3-glycerol_P_synth_dom"/>
</dbReference>
<evidence type="ECO:0000256" key="2">
    <source>
        <dbReference type="ARBA" id="ARBA00004696"/>
    </source>
</evidence>
<dbReference type="EC" id="4.1.1.48" evidence="9"/>
<gene>
    <name evidence="9 11" type="primary">trpC</name>
    <name evidence="11" type="ORF">JJ842_07535</name>
</gene>
<evidence type="ECO:0000313" key="12">
    <source>
        <dbReference type="Proteomes" id="UP000668060"/>
    </source>
</evidence>
<comment type="pathway">
    <text evidence="2 9">Amino-acid biosynthesis; L-tryptophan biosynthesis; L-tryptophan from chorismate: step 4/5.</text>
</comment>
<dbReference type="InterPro" id="IPR045186">
    <property type="entry name" value="Indole-3-glycerol_P_synth"/>
</dbReference>
<dbReference type="Proteomes" id="UP000668060">
    <property type="component" value="Unassembled WGS sequence"/>
</dbReference>
<proteinExistence type="inferred from homology"/>
<keyword evidence="8 9" id="KW-0456">Lyase</keyword>
<dbReference type="InterPro" id="IPR011060">
    <property type="entry name" value="RibuloseP-bd_barrel"/>
</dbReference>
<keyword evidence="7 9" id="KW-0057">Aromatic amino acid biosynthesis</keyword>
<evidence type="ECO:0000256" key="9">
    <source>
        <dbReference type="HAMAP-Rule" id="MF_00134"/>
    </source>
</evidence>
<dbReference type="InterPro" id="IPR013785">
    <property type="entry name" value="Aldolase_TIM"/>
</dbReference>
<keyword evidence="4 9" id="KW-0028">Amino-acid biosynthesis</keyword>
<comment type="similarity">
    <text evidence="3 9">Belongs to the TrpC family.</text>
</comment>